<feature type="domain" description="Flavin reductase like" evidence="2">
    <location>
        <begin position="22"/>
        <end position="177"/>
    </location>
</feature>
<dbReference type="Gene3D" id="2.30.110.10">
    <property type="entry name" value="Electron Transport, Fmn-binding Protein, Chain A"/>
    <property type="match status" value="1"/>
</dbReference>
<protein>
    <submittedName>
        <fullName evidence="3">Flavoredoxin</fullName>
    </submittedName>
</protein>
<dbReference type="GO" id="GO:0016646">
    <property type="term" value="F:oxidoreductase activity, acting on the CH-NH group of donors, NAD or NADP as acceptor"/>
    <property type="evidence" value="ECO:0007669"/>
    <property type="project" value="UniProtKB-ARBA"/>
</dbReference>
<dbReference type="GO" id="GO:0010181">
    <property type="term" value="F:FMN binding"/>
    <property type="evidence" value="ECO:0007669"/>
    <property type="project" value="InterPro"/>
</dbReference>
<dbReference type="PANTHER" id="PTHR43567">
    <property type="entry name" value="FLAVOREDOXIN-RELATED-RELATED"/>
    <property type="match status" value="1"/>
</dbReference>
<dbReference type="PANTHER" id="PTHR43567:SF5">
    <property type="entry name" value="HYPOTHETICAL CYTOSOLIC PROTEIN"/>
    <property type="match status" value="1"/>
</dbReference>
<dbReference type="InterPro" id="IPR012349">
    <property type="entry name" value="Split_barrel_FMN-bd"/>
</dbReference>
<dbReference type="InterPro" id="IPR052174">
    <property type="entry name" value="Flavoredoxin"/>
</dbReference>
<organism evidence="3">
    <name type="scientific">Intestinibacter bartlettii</name>
    <dbReference type="NCBI Taxonomy" id="261299"/>
    <lineage>
        <taxon>Bacteria</taxon>
        <taxon>Bacillati</taxon>
        <taxon>Bacillota</taxon>
        <taxon>Clostridia</taxon>
        <taxon>Peptostreptococcales</taxon>
        <taxon>Peptostreptococcaceae</taxon>
        <taxon>Intestinibacter</taxon>
    </lineage>
</organism>
<dbReference type="InterPro" id="IPR002563">
    <property type="entry name" value="Flavin_Rdtase-like_dom"/>
</dbReference>
<accession>A0A6N3EMK6</accession>
<name>A0A6N3EMK6_9FIRM</name>
<gene>
    <name evidence="3" type="primary">flr</name>
    <name evidence="3" type="ORF">IBLFYP30_02526</name>
</gene>
<dbReference type="SUPFAM" id="SSF50475">
    <property type="entry name" value="FMN-binding split barrel"/>
    <property type="match status" value="1"/>
</dbReference>
<dbReference type="Pfam" id="PF01613">
    <property type="entry name" value="Flavin_Reduct"/>
    <property type="match status" value="1"/>
</dbReference>
<comment type="similarity">
    <text evidence="1">Belongs to the flavoredoxin family.</text>
</comment>
<dbReference type="AlphaFoldDB" id="A0A6N3EMK6"/>
<dbReference type="RefSeq" id="WP_024037198.1">
    <property type="nucleotide sequence ID" value="NZ_CACRUE010000035.1"/>
</dbReference>
<evidence type="ECO:0000259" key="2">
    <source>
        <dbReference type="Pfam" id="PF01613"/>
    </source>
</evidence>
<reference evidence="3" key="1">
    <citation type="submission" date="2019-11" db="EMBL/GenBank/DDBJ databases">
        <authorList>
            <person name="Feng L."/>
        </authorList>
    </citation>
    <scope>NUCLEOTIDE SEQUENCE</scope>
    <source>
        <strain evidence="3">IbartlettiiLFYP30</strain>
    </source>
</reference>
<proteinExistence type="inferred from homology"/>
<evidence type="ECO:0000313" key="3">
    <source>
        <dbReference type="EMBL" id="VYU39733.1"/>
    </source>
</evidence>
<evidence type="ECO:0000256" key="1">
    <source>
        <dbReference type="ARBA" id="ARBA00038054"/>
    </source>
</evidence>
<dbReference type="EMBL" id="CACRUE010000035">
    <property type="protein sequence ID" value="VYU39733.1"/>
    <property type="molecule type" value="Genomic_DNA"/>
</dbReference>
<sequence length="179" mass="20158">MKKQIDVFDYANDILKAVKTGVLLTTKTDDKVNTMTISWGTLGIEWGKTIFTVFVRENRFTKSQLDKNPEFTINIPVGDFNKKILGIAGTKSGHDMDKIKEMGLTLEDSEKISVPGIKELPLTLECKVLYKQEQDRNAIPADIVEDCYPADVDSSFHGANKDYHTAYYGEIVNAYIIQD</sequence>